<feature type="non-terminal residue" evidence="2">
    <location>
        <position position="1"/>
    </location>
</feature>
<dbReference type="InterPro" id="IPR010730">
    <property type="entry name" value="HET"/>
</dbReference>
<gene>
    <name evidence="2" type="ORF">QBC41DRAFT_206467</name>
</gene>
<evidence type="ECO:0000259" key="1">
    <source>
        <dbReference type="Pfam" id="PF06985"/>
    </source>
</evidence>
<evidence type="ECO:0000313" key="2">
    <source>
        <dbReference type="EMBL" id="KAK0654323.1"/>
    </source>
</evidence>
<sequence length="294" mass="32868">SPHNSSSLEREEGELLPDVLPGVIIDAMEATLALGYRYLWADQLCIDQNNREEVADQVGKMDKIYRCAVLTIVSVSERGGLPGTTSLERTESPIVDMEHTSFFVAKLEPIVDIQNSIWFTRGWCYQEEMLSRRILYFTESGALFKCSSMLCHEVIAGPELLEEPGTSFVSPSFISTKGRQNSKSLLDKCLSGDSDPSSTVSTARRIIEEFSKKKLSFDVDSLNAVTGVLSMFGSLPLPVRFCQGLPISETVLCQFDNGVFLDSLCWFHLEPTSAFRRDHLPSWSWAGWNGMISW</sequence>
<keyword evidence="3" id="KW-1185">Reference proteome</keyword>
<proteinExistence type="predicted"/>
<dbReference type="Proteomes" id="UP001174997">
    <property type="component" value="Unassembled WGS sequence"/>
</dbReference>
<dbReference type="PANTHER" id="PTHR33112:SF1">
    <property type="entry name" value="HETEROKARYON INCOMPATIBILITY DOMAIN-CONTAINING PROTEIN"/>
    <property type="match status" value="1"/>
</dbReference>
<feature type="domain" description="Heterokaryon incompatibility" evidence="1">
    <location>
        <begin position="18"/>
        <end position="127"/>
    </location>
</feature>
<feature type="non-terminal residue" evidence="2">
    <location>
        <position position="294"/>
    </location>
</feature>
<dbReference type="Pfam" id="PF06985">
    <property type="entry name" value="HET"/>
    <property type="match status" value="1"/>
</dbReference>
<organism evidence="2 3">
    <name type="scientific">Cercophora samala</name>
    <dbReference type="NCBI Taxonomy" id="330535"/>
    <lineage>
        <taxon>Eukaryota</taxon>
        <taxon>Fungi</taxon>
        <taxon>Dikarya</taxon>
        <taxon>Ascomycota</taxon>
        <taxon>Pezizomycotina</taxon>
        <taxon>Sordariomycetes</taxon>
        <taxon>Sordariomycetidae</taxon>
        <taxon>Sordariales</taxon>
        <taxon>Lasiosphaeriaceae</taxon>
        <taxon>Cercophora</taxon>
    </lineage>
</organism>
<evidence type="ECO:0000313" key="3">
    <source>
        <dbReference type="Proteomes" id="UP001174997"/>
    </source>
</evidence>
<dbReference type="AlphaFoldDB" id="A0AA40CYV9"/>
<accession>A0AA40CYV9</accession>
<dbReference type="EMBL" id="JAULSY010000223">
    <property type="protein sequence ID" value="KAK0654323.1"/>
    <property type="molecule type" value="Genomic_DNA"/>
</dbReference>
<name>A0AA40CYV9_9PEZI</name>
<reference evidence="2" key="1">
    <citation type="submission" date="2023-06" db="EMBL/GenBank/DDBJ databases">
        <title>Genome-scale phylogeny and comparative genomics of the fungal order Sordariales.</title>
        <authorList>
            <consortium name="Lawrence Berkeley National Laboratory"/>
            <person name="Hensen N."/>
            <person name="Bonometti L."/>
            <person name="Westerberg I."/>
            <person name="Brannstrom I.O."/>
            <person name="Guillou S."/>
            <person name="Cros-Aarteil S."/>
            <person name="Calhoun S."/>
            <person name="Haridas S."/>
            <person name="Kuo A."/>
            <person name="Mondo S."/>
            <person name="Pangilinan J."/>
            <person name="Riley R."/>
            <person name="Labutti K."/>
            <person name="Andreopoulos B."/>
            <person name="Lipzen A."/>
            <person name="Chen C."/>
            <person name="Yanf M."/>
            <person name="Daum C."/>
            <person name="Ng V."/>
            <person name="Clum A."/>
            <person name="Steindorff A."/>
            <person name="Ohm R."/>
            <person name="Martin F."/>
            <person name="Silar P."/>
            <person name="Natvig D."/>
            <person name="Lalanne C."/>
            <person name="Gautier V."/>
            <person name="Ament-Velasquez S.L."/>
            <person name="Kruys A."/>
            <person name="Hutchinson M.I."/>
            <person name="Powell A.J."/>
            <person name="Barry K."/>
            <person name="Miller A.N."/>
            <person name="Grigoriev I.V."/>
            <person name="Debuchy R."/>
            <person name="Gladieux P."/>
            <person name="Thoren M.H."/>
            <person name="Johannesson H."/>
        </authorList>
    </citation>
    <scope>NUCLEOTIDE SEQUENCE</scope>
    <source>
        <strain evidence="2">CBS 307.81</strain>
    </source>
</reference>
<dbReference type="PANTHER" id="PTHR33112">
    <property type="entry name" value="DOMAIN PROTEIN, PUTATIVE-RELATED"/>
    <property type="match status" value="1"/>
</dbReference>
<protein>
    <submittedName>
        <fullName evidence="2">Heterokaryon incompatibility protein-domain-containing protein</fullName>
    </submittedName>
</protein>
<comment type="caution">
    <text evidence="2">The sequence shown here is derived from an EMBL/GenBank/DDBJ whole genome shotgun (WGS) entry which is preliminary data.</text>
</comment>